<dbReference type="EC" id="2.5.1.-" evidence="2"/>
<feature type="binding site" evidence="2">
    <location>
        <position position="22"/>
    </location>
    <ligand>
        <name>Mg(2+)</name>
        <dbReference type="ChEBI" id="CHEBI:18420"/>
    </ligand>
</feature>
<dbReference type="NCBIfam" id="TIGR00055">
    <property type="entry name" value="uppS"/>
    <property type="match status" value="1"/>
</dbReference>
<dbReference type="Pfam" id="PF01255">
    <property type="entry name" value="Prenyltransf"/>
    <property type="match status" value="1"/>
</dbReference>
<dbReference type="EMBL" id="ATFF01000006">
    <property type="protein sequence ID" value="EPF30807.1"/>
    <property type="molecule type" value="Genomic_DNA"/>
</dbReference>
<feature type="binding site" evidence="2">
    <location>
        <begin position="67"/>
        <end position="69"/>
    </location>
    <ligand>
        <name>substrate</name>
    </ligand>
</feature>
<dbReference type="OrthoDB" id="4191603at2"/>
<dbReference type="GO" id="GO:0000287">
    <property type="term" value="F:magnesium ion binding"/>
    <property type="evidence" value="ECO:0007669"/>
    <property type="project" value="UniProtKB-UniRule"/>
</dbReference>
<dbReference type="FunFam" id="3.40.1180.10:FF:000001">
    <property type="entry name" value="(2E,6E)-farnesyl-diphosphate-specific ditrans,polycis-undecaprenyl-diphosphate synthase"/>
    <property type="match status" value="1"/>
</dbReference>
<comment type="subunit">
    <text evidence="2">Homodimer.</text>
</comment>
<keyword evidence="4" id="KW-1185">Reference proteome</keyword>
<proteinExistence type="inferred from homology"/>
<dbReference type="Gene3D" id="3.40.1180.10">
    <property type="entry name" value="Decaprenyl diphosphate synthase-like"/>
    <property type="match status" value="1"/>
</dbReference>
<feature type="binding site" evidence="2">
    <location>
        <position position="39"/>
    </location>
    <ligand>
        <name>substrate</name>
    </ligand>
</feature>
<dbReference type="GO" id="GO:0045547">
    <property type="term" value="F:ditrans,polycis-polyprenyl diphosphate synthase [(2E,6E)-farnesyl diphosphate specific] activity"/>
    <property type="evidence" value="ECO:0007669"/>
    <property type="project" value="TreeGrafter"/>
</dbReference>
<dbReference type="SUPFAM" id="SSF64005">
    <property type="entry name" value="Undecaprenyl diphosphate synthase"/>
    <property type="match status" value="1"/>
</dbReference>
<feature type="binding site" evidence="2">
    <location>
        <begin position="23"/>
        <end position="26"/>
    </location>
    <ligand>
        <name>substrate</name>
    </ligand>
</feature>
<feature type="binding site" evidence="2">
    <location>
        <position position="193"/>
    </location>
    <ligand>
        <name>substrate</name>
    </ligand>
</feature>
<feature type="binding site" evidence="2">
    <location>
        <begin position="199"/>
        <end position="201"/>
    </location>
    <ligand>
        <name>substrate</name>
    </ligand>
</feature>
<protein>
    <recommendedName>
        <fullName evidence="2">Isoprenyl transferase</fullName>
        <ecNumber evidence="2">2.5.1.-</ecNumber>
    </recommendedName>
</protein>
<comment type="function">
    <text evidence="2">Catalyzes the condensation of isopentenyl diphosphate (IPP) with allylic pyrophosphates generating different type of terpenoids.</text>
</comment>
<dbReference type="InterPro" id="IPR036424">
    <property type="entry name" value="UPP_synth-like_sf"/>
</dbReference>
<name>S3KF05_TREMA</name>
<feature type="binding site" evidence="2">
    <location>
        <position position="71"/>
    </location>
    <ligand>
        <name>substrate</name>
    </ligand>
</feature>
<feature type="binding site" evidence="2">
    <location>
        <position position="27"/>
    </location>
    <ligand>
        <name>substrate</name>
    </ligand>
</feature>
<dbReference type="Proteomes" id="UP000014541">
    <property type="component" value="Unassembled WGS sequence"/>
</dbReference>
<feature type="binding site" evidence="2">
    <location>
        <position position="73"/>
    </location>
    <ligand>
        <name>substrate</name>
    </ligand>
</feature>
<dbReference type="HOGENOM" id="CLU_038505_1_1_12"/>
<keyword evidence="1 2" id="KW-0808">Transferase</keyword>
<gene>
    <name evidence="3" type="ORF">HMPREF9194_01131</name>
</gene>
<sequence>MSSVFETIDKSRVPVHVGIIMDGNGRWAQKRGSPRTAGHKEGVNTAREIIKAAARAGVRWLTLYTFSTENWKRTAEEVSFLMGLLKAHLRAEFEFYKKEQVRVLHLGDKSALSTDVRREIETVEKESAGFTGMNLVLAINYGARDEITRAVKKMLEEQSRTQRENSAAPTIEAGDLPRFFDIPLLPDADLIIRTGGEKRLSNFLLWQAAYAEFDFTDTLWPDYTDEEFYRAIADFQKRHRRFGAAN</sequence>
<dbReference type="STRING" id="1125699.HMPREF9194_01131"/>
<dbReference type="AlphaFoldDB" id="S3KF05"/>
<dbReference type="InterPro" id="IPR018520">
    <property type="entry name" value="UPP_synth-like_CS"/>
</dbReference>
<dbReference type="CDD" id="cd00475">
    <property type="entry name" value="Cis_IPPS"/>
    <property type="match status" value="1"/>
</dbReference>
<dbReference type="HAMAP" id="MF_01139">
    <property type="entry name" value="ISPT"/>
    <property type="match status" value="1"/>
</dbReference>
<feature type="active site" evidence="2">
    <location>
        <position position="22"/>
    </location>
</feature>
<dbReference type="eggNOG" id="COG0020">
    <property type="taxonomic scope" value="Bacteria"/>
</dbReference>
<evidence type="ECO:0000313" key="3">
    <source>
        <dbReference type="EMBL" id="EPF30807.1"/>
    </source>
</evidence>
<feature type="active site" description="Proton acceptor" evidence="2">
    <location>
        <position position="70"/>
    </location>
</feature>
<feature type="binding site" evidence="2">
    <location>
        <position position="212"/>
    </location>
    <ligand>
        <name>Mg(2+)</name>
        <dbReference type="ChEBI" id="CHEBI:18420"/>
    </ligand>
</feature>
<dbReference type="PROSITE" id="PS01066">
    <property type="entry name" value="UPP_SYNTHASE"/>
    <property type="match status" value="1"/>
</dbReference>
<comment type="caution">
    <text evidence="3">The sequence shown here is derived from an EMBL/GenBank/DDBJ whole genome shotgun (WGS) entry which is preliminary data.</text>
</comment>
<evidence type="ECO:0000313" key="4">
    <source>
        <dbReference type="Proteomes" id="UP000014541"/>
    </source>
</evidence>
<organism evidence="3 4">
    <name type="scientific">Treponema maltophilum ATCC 51939</name>
    <dbReference type="NCBI Taxonomy" id="1125699"/>
    <lineage>
        <taxon>Bacteria</taxon>
        <taxon>Pseudomonadati</taxon>
        <taxon>Spirochaetota</taxon>
        <taxon>Spirochaetia</taxon>
        <taxon>Spirochaetales</taxon>
        <taxon>Treponemataceae</taxon>
        <taxon>Treponema</taxon>
    </lineage>
</organism>
<evidence type="ECO:0000256" key="1">
    <source>
        <dbReference type="ARBA" id="ARBA00022679"/>
    </source>
</evidence>
<dbReference type="RefSeq" id="WP_016525418.1">
    <property type="nucleotide sequence ID" value="NZ_KE332518.1"/>
</dbReference>
<keyword evidence="2" id="KW-0479">Metal-binding</keyword>
<comment type="similarity">
    <text evidence="2">Belongs to the UPP synthase family.</text>
</comment>
<comment type="cofactor">
    <cofactor evidence="2">
        <name>Mg(2+)</name>
        <dbReference type="ChEBI" id="CHEBI:18420"/>
    </cofactor>
    <text evidence="2">Binds 2 magnesium ions per subunit.</text>
</comment>
<evidence type="ECO:0000256" key="2">
    <source>
        <dbReference type="HAMAP-Rule" id="MF_01139"/>
    </source>
</evidence>
<dbReference type="PANTHER" id="PTHR10291:SF0">
    <property type="entry name" value="DEHYDRODOLICHYL DIPHOSPHATE SYNTHASE 2"/>
    <property type="match status" value="1"/>
</dbReference>
<keyword evidence="2" id="KW-0460">Magnesium</keyword>
<accession>S3KF05</accession>
<dbReference type="PANTHER" id="PTHR10291">
    <property type="entry name" value="DEHYDRODOLICHYL DIPHOSPHATE SYNTHASE FAMILY MEMBER"/>
    <property type="match status" value="1"/>
</dbReference>
<reference evidence="3 4" key="1">
    <citation type="submission" date="2013-04" db="EMBL/GenBank/DDBJ databases">
        <title>The Genome Sequence of Treponema maltophilum ATCC 51939.</title>
        <authorList>
            <consortium name="The Broad Institute Genomics Platform"/>
            <person name="Earl A."/>
            <person name="Ward D."/>
            <person name="Feldgarden M."/>
            <person name="Gevers D."/>
            <person name="Leonetti C."/>
            <person name="Blanton J.M."/>
            <person name="Dewhirst F.E."/>
            <person name="Izard J."/>
            <person name="Walker B."/>
            <person name="Young S."/>
            <person name="Zeng Q."/>
            <person name="Gargeya S."/>
            <person name="Fitzgerald M."/>
            <person name="Haas B."/>
            <person name="Abouelleil A."/>
            <person name="Allen A.W."/>
            <person name="Alvarado L."/>
            <person name="Arachchi H.M."/>
            <person name="Berlin A.M."/>
            <person name="Chapman S.B."/>
            <person name="Gainer-Dewar J."/>
            <person name="Goldberg J."/>
            <person name="Griggs A."/>
            <person name="Gujja S."/>
            <person name="Hansen M."/>
            <person name="Howarth C."/>
            <person name="Imamovic A."/>
            <person name="Ireland A."/>
            <person name="Larimer J."/>
            <person name="McCowan C."/>
            <person name="Murphy C."/>
            <person name="Pearson M."/>
            <person name="Poon T.W."/>
            <person name="Priest M."/>
            <person name="Roberts A."/>
            <person name="Saif S."/>
            <person name="Shea T."/>
            <person name="Sisk P."/>
            <person name="Sykes S."/>
            <person name="Wortman J."/>
            <person name="Nusbaum C."/>
            <person name="Birren B."/>
        </authorList>
    </citation>
    <scope>NUCLEOTIDE SEQUENCE [LARGE SCALE GENOMIC DNA]</scope>
    <source>
        <strain evidence="3 4">ATCC 51939</strain>
    </source>
</reference>
<dbReference type="InterPro" id="IPR001441">
    <property type="entry name" value="UPP_synth-like"/>
</dbReference>
<dbReference type="GO" id="GO:0016094">
    <property type="term" value="P:polyprenol biosynthetic process"/>
    <property type="evidence" value="ECO:0007669"/>
    <property type="project" value="TreeGrafter"/>
</dbReference>
<feature type="binding site" evidence="2">
    <location>
        <position position="35"/>
    </location>
    <ligand>
        <name>substrate</name>
    </ligand>
</feature>
<dbReference type="PATRIC" id="fig|1125699.3.peg.1151"/>